<dbReference type="Proteomes" id="UP000002282">
    <property type="component" value="Chromosome 2L"/>
</dbReference>
<reference evidence="16 17" key="2">
    <citation type="journal article" date="2007" name="PLoS Biol.">
        <title>Principles of genome evolution in the Drosophila melanogaster species group.</title>
        <authorList>
            <person name="Ranz J.M."/>
            <person name="Maurin D."/>
            <person name="Chan Y.S."/>
            <person name="von Grotthuss M."/>
            <person name="Hillier L.W."/>
            <person name="Roote J."/>
            <person name="Ashburner M."/>
            <person name="Bergman C.M."/>
        </authorList>
    </citation>
    <scope>NUCLEOTIDE SEQUENCE [LARGE SCALE GENOMIC DNA]</scope>
    <source>
        <strain evidence="17">Tai18E2 / Tucson 14021-0261.01</strain>
    </source>
</reference>
<evidence type="ECO:0000256" key="10">
    <source>
        <dbReference type="ARBA" id="ARBA00023002"/>
    </source>
</evidence>
<dbReference type="InterPro" id="IPR050476">
    <property type="entry name" value="Insect_CytP450_Detox"/>
</dbReference>
<dbReference type="InterPro" id="IPR036396">
    <property type="entry name" value="Cyt_P450_sf"/>
</dbReference>
<dbReference type="GO" id="GO:0004497">
    <property type="term" value="F:monooxygenase activity"/>
    <property type="evidence" value="ECO:0007669"/>
    <property type="project" value="UniProtKB-KW"/>
</dbReference>
<dbReference type="eggNOG" id="KOG0158">
    <property type="taxonomic scope" value="Eukaryota"/>
</dbReference>
<evidence type="ECO:0000256" key="14">
    <source>
        <dbReference type="PIRSR" id="PIRSR602401-1"/>
    </source>
</evidence>
<evidence type="ECO:0000256" key="4">
    <source>
        <dbReference type="ARBA" id="ARBA00004406"/>
    </source>
</evidence>
<dbReference type="InterPro" id="IPR002401">
    <property type="entry name" value="Cyt_P450_E_grp-I"/>
</dbReference>
<dbReference type="SUPFAM" id="SSF48264">
    <property type="entry name" value="Cytochrome P450"/>
    <property type="match status" value="1"/>
</dbReference>
<dbReference type="PRINTS" id="PR00385">
    <property type="entry name" value="P450"/>
</dbReference>
<evidence type="ECO:0000256" key="1">
    <source>
        <dbReference type="ARBA" id="ARBA00001971"/>
    </source>
</evidence>
<dbReference type="PANTHER" id="PTHR24292">
    <property type="entry name" value="CYTOCHROME P450"/>
    <property type="match status" value="1"/>
</dbReference>
<gene>
    <name evidence="16" type="primary">Dyak\GE24213</name>
    <name evidence="16" type="synonym">dyak_GLEANR_793</name>
    <name evidence="16" type="synonym">GE24213</name>
    <name evidence="16" type="ORF">Dyak_GE24213</name>
</gene>
<dbReference type="GO" id="GO:0016705">
    <property type="term" value="F:oxidoreductase activity, acting on paired donors, with incorporation or reduction of molecular oxygen"/>
    <property type="evidence" value="ECO:0007669"/>
    <property type="project" value="InterPro"/>
</dbReference>
<name>B4P1E3_DROYA</name>
<accession>B4P1E3</accession>
<dbReference type="InterPro" id="IPR017972">
    <property type="entry name" value="Cyt_P450_CS"/>
</dbReference>
<dbReference type="Pfam" id="PF00067">
    <property type="entry name" value="p450"/>
    <property type="match status" value="1"/>
</dbReference>
<evidence type="ECO:0000256" key="3">
    <source>
        <dbReference type="ARBA" id="ARBA00004174"/>
    </source>
</evidence>
<dbReference type="PANTHER" id="PTHR24292:SF54">
    <property type="entry name" value="CYP9F3-RELATED"/>
    <property type="match status" value="1"/>
</dbReference>
<keyword evidence="17" id="KW-1185">Reference proteome</keyword>
<keyword evidence="11 14" id="KW-0408">Iron</keyword>
<evidence type="ECO:0000256" key="11">
    <source>
        <dbReference type="ARBA" id="ARBA00023004"/>
    </source>
</evidence>
<evidence type="ECO:0008006" key="18">
    <source>
        <dbReference type="Google" id="ProtNLM"/>
    </source>
</evidence>
<dbReference type="KEGG" id="dya:Dyak_GE24213"/>
<organism evidence="16 17">
    <name type="scientific">Drosophila yakuba</name>
    <name type="common">Fruit fly</name>
    <dbReference type="NCBI Taxonomy" id="7245"/>
    <lineage>
        <taxon>Eukaryota</taxon>
        <taxon>Metazoa</taxon>
        <taxon>Ecdysozoa</taxon>
        <taxon>Arthropoda</taxon>
        <taxon>Hexapoda</taxon>
        <taxon>Insecta</taxon>
        <taxon>Pterygota</taxon>
        <taxon>Neoptera</taxon>
        <taxon>Endopterygota</taxon>
        <taxon>Diptera</taxon>
        <taxon>Brachycera</taxon>
        <taxon>Muscomorpha</taxon>
        <taxon>Ephydroidea</taxon>
        <taxon>Drosophilidae</taxon>
        <taxon>Drosophila</taxon>
        <taxon>Sophophora</taxon>
    </lineage>
</organism>
<keyword evidence="9" id="KW-0492">Microsome</keyword>
<dbReference type="GO" id="GO:0020037">
    <property type="term" value="F:heme binding"/>
    <property type="evidence" value="ECO:0007669"/>
    <property type="project" value="InterPro"/>
</dbReference>
<evidence type="ECO:0000256" key="15">
    <source>
        <dbReference type="RuleBase" id="RU000461"/>
    </source>
</evidence>
<evidence type="ECO:0000256" key="9">
    <source>
        <dbReference type="ARBA" id="ARBA00022848"/>
    </source>
</evidence>
<comment type="cofactor">
    <cofactor evidence="1 14">
        <name>heme</name>
        <dbReference type="ChEBI" id="CHEBI:30413"/>
    </cofactor>
</comment>
<dbReference type="CDD" id="cd11056">
    <property type="entry name" value="CYP6-like"/>
    <property type="match status" value="1"/>
</dbReference>
<keyword evidence="10 15" id="KW-0560">Oxidoreductase</keyword>
<dbReference type="PRINTS" id="PR00463">
    <property type="entry name" value="EP450I"/>
</dbReference>
<dbReference type="PROSITE" id="PS00086">
    <property type="entry name" value="CYTOCHROME_P450"/>
    <property type="match status" value="1"/>
</dbReference>
<evidence type="ECO:0000313" key="17">
    <source>
        <dbReference type="Proteomes" id="UP000002282"/>
    </source>
</evidence>
<keyword evidence="6 14" id="KW-0349">Heme</keyword>
<evidence type="ECO:0000256" key="7">
    <source>
        <dbReference type="ARBA" id="ARBA00022723"/>
    </source>
</evidence>
<reference evidence="16 17" key="1">
    <citation type="journal article" date="2007" name="Nature">
        <title>Evolution of genes and genomes on the Drosophila phylogeny.</title>
        <authorList>
            <consortium name="Drosophila 12 Genomes Consortium"/>
            <person name="Clark A.G."/>
            <person name="Eisen M.B."/>
            <person name="Smith D.R."/>
            <person name="Bergman C.M."/>
            <person name="Oliver B."/>
            <person name="Markow T.A."/>
            <person name="Kaufman T.C."/>
            <person name="Kellis M."/>
            <person name="Gelbart W."/>
            <person name="Iyer V.N."/>
            <person name="Pollard D.A."/>
            <person name="Sackton T.B."/>
            <person name="Larracuente A.M."/>
            <person name="Singh N.D."/>
            <person name="Abad J.P."/>
            <person name="Abt D.N."/>
            <person name="Adryan B."/>
            <person name="Aguade M."/>
            <person name="Akashi H."/>
            <person name="Anderson W.W."/>
            <person name="Aquadro C.F."/>
            <person name="Ardell D.H."/>
            <person name="Arguello R."/>
            <person name="Artieri C.G."/>
            <person name="Barbash D.A."/>
            <person name="Barker D."/>
            <person name="Barsanti P."/>
            <person name="Batterham P."/>
            <person name="Batzoglou S."/>
            <person name="Begun D."/>
            <person name="Bhutkar A."/>
            <person name="Blanco E."/>
            <person name="Bosak S.A."/>
            <person name="Bradley R.K."/>
            <person name="Brand A.D."/>
            <person name="Brent M.R."/>
            <person name="Brooks A.N."/>
            <person name="Brown R.H."/>
            <person name="Butlin R.K."/>
            <person name="Caggese C."/>
            <person name="Calvi B.R."/>
            <person name="Bernardo de Carvalho A."/>
            <person name="Caspi A."/>
            <person name="Castrezana S."/>
            <person name="Celniker S.E."/>
            <person name="Chang J.L."/>
            <person name="Chapple C."/>
            <person name="Chatterji S."/>
            <person name="Chinwalla A."/>
            <person name="Civetta A."/>
            <person name="Clifton S.W."/>
            <person name="Comeron J.M."/>
            <person name="Costello J.C."/>
            <person name="Coyne J.A."/>
            <person name="Daub J."/>
            <person name="David R.G."/>
            <person name="Delcher A.L."/>
            <person name="Delehaunty K."/>
            <person name="Do C.B."/>
            <person name="Ebling H."/>
            <person name="Edwards K."/>
            <person name="Eickbush T."/>
            <person name="Evans J.D."/>
            <person name="Filipski A."/>
            <person name="Findeiss S."/>
            <person name="Freyhult E."/>
            <person name="Fulton L."/>
            <person name="Fulton R."/>
            <person name="Garcia A.C."/>
            <person name="Gardiner A."/>
            <person name="Garfield D.A."/>
            <person name="Garvin B.E."/>
            <person name="Gibson G."/>
            <person name="Gilbert D."/>
            <person name="Gnerre S."/>
            <person name="Godfrey J."/>
            <person name="Good R."/>
            <person name="Gotea V."/>
            <person name="Gravely B."/>
            <person name="Greenberg A.J."/>
            <person name="Griffiths-Jones S."/>
            <person name="Gross S."/>
            <person name="Guigo R."/>
            <person name="Gustafson E.A."/>
            <person name="Haerty W."/>
            <person name="Hahn M.W."/>
            <person name="Halligan D.L."/>
            <person name="Halpern A.L."/>
            <person name="Halter G.M."/>
            <person name="Han M.V."/>
            <person name="Heger A."/>
            <person name="Hillier L."/>
            <person name="Hinrichs A.S."/>
            <person name="Holmes I."/>
            <person name="Hoskins R.A."/>
            <person name="Hubisz M.J."/>
            <person name="Hultmark D."/>
            <person name="Huntley M.A."/>
            <person name="Jaffe D.B."/>
            <person name="Jagadeeshan S."/>
            <person name="Jeck W.R."/>
            <person name="Johnson J."/>
            <person name="Jones C.D."/>
            <person name="Jordan W.C."/>
            <person name="Karpen G.H."/>
            <person name="Kataoka E."/>
            <person name="Keightley P.D."/>
            <person name="Kheradpour P."/>
            <person name="Kirkness E.F."/>
            <person name="Koerich L.B."/>
            <person name="Kristiansen K."/>
            <person name="Kudrna D."/>
            <person name="Kulathinal R.J."/>
            <person name="Kumar S."/>
            <person name="Kwok R."/>
            <person name="Lander E."/>
            <person name="Langley C.H."/>
            <person name="Lapoint R."/>
            <person name="Lazzaro B.P."/>
            <person name="Lee S.J."/>
            <person name="Levesque L."/>
            <person name="Li R."/>
            <person name="Lin C.F."/>
            <person name="Lin M.F."/>
            <person name="Lindblad-Toh K."/>
            <person name="Llopart A."/>
            <person name="Long M."/>
            <person name="Low L."/>
            <person name="Lozovsky E."/>
            <person name="Lu J."/>
            <person name="Luo M."/>
            <person name="Machado C.A."/>
            <person name="Makalowski W."/>
            <person name="Marzo M."/>
            <person name="Matsuda M."/>
            <person name="Matzkin L."/>
            <person name="McAllister B."/>
            <person name="McBride C.S."/>
            <person name="McKernan B."/>
            <person name="McKernan K."/>
            <person name="Mendez-Lago M."/>
            <person name="Minx P."/>
            <person name="Mollenhauer M.U."/>
            <person name="Montooth K."/>
            <person name="Mount S.M."/>
            <person name="Mu X."/>
            <person name="Myers E."/>
            <person name="Negre B."/>
            <person name="Newfeld S."/>
            <person name="Nielsen R."/>
            <person name="Noor M.A."/>
            <person name="O'Grady P."/>
            <person name="Pachter L."/>
            <person name="Papaceit M."/>
            <person name="Parisi M.J."/>
            <person name="Parisi M."/>
            <person name="Parts L."/>
            <person name="Pedersen J.S."/>
            <person name="Pesole G."/>
            <person name="Phillippy A.M."/>
            <person name="Ponting C.P."/>
            <person name="Pop M."/>
            <person name="Porcelli D."/>
            <person name="Powell J.R."/>
            <person name="Prohaska S."/>
            <person name="Pruitt K."/>
            <person name="Puig M."/>
            <person name="Quesneville H."/>
            <person name="Ram K.R."/>
            <person name="Rand D."/>
            <person name="Rasmussen M.D."/>
            <person name="Reed L.K."/>
            <person name="Reenan R."/>
            <person name="Reily A."/>
            <person name="Remington K.A."/>
            <person name="Rieger T.T."/>
            <person name="Ritchie M.G."/>
            <person name="Robin C."/>
            <person name="Rogers Y.H."/>
            <person name="Rohde C."/>
            <person name="Rozas J."/>
            <person name="Rubenfield M.J."/>
            <person name="Ruiz A."/>
            <person name="Russo S."/>
            <person name="Salzberg S.L."/>
            <person name="Sanchez-Gracia A."/>
            <person name="Saranga D.J."/>
            <person name="Sato H."/>
            <person name="Schaeffer S.W."/>
            <person name="Schatz M.C."/>
            <person name="Schlenke T."/>
            <person name="Schwartz R."/>
            <person name="Segarra C."/>
            <person name="Singh R.S."/>
            <person name="Sirot L."/>
            <person name="Sirota M."/>
            <person name="Sisneros N.B."/>
            <person name="Smith C.D."/>
            <person name="Smith T.F."/>
            <person name="Spieth J."/>
            <person name="Stage D.E."/>
            <person name="Stark A."/>
            <person name="Stephan W."/>
            <person name="Strausberg R.L."/>
            <person name="Strempel S."/>
            <person name="Sturgill D."/>
            <person name="Sutton G."/>
            <person name="Sutton G.G."/>
            <person name="Tao W."/>
            <person name="Teichmann S."/>
            <person name="Tobari Y.N."/>
            <person name="Tomimura Y."/>
            <person name="Tsolas J.M."/>
            <person name="Valente V.L."/>
            <person name="Venter E."/>
            <person name="Venter J.C."/>
            <person name="Vicario S."/>
            <person name="Vieira F.G."/>
            <person name="Vilella A.J."/>
            <person name="Villasante A."/>
            <person name="Walenz B."/>
            <person name="Wang J."/>
            <person name="Wasserman M."/>
            <person name="Watts T."/>
            <person name="Wilson D."/>
            <person name="Wilson R.K."/>
            <person name="Wing R.A."/>
            <person name="Wolfner M.F."/>
            <person name="Wong A."/>
            <person name="Wong G.K."/>
            <person name="Wu C.I."/>
            <person name="Wu G."/>
            <person name="Yamamoto D."/>
            <person name="Yang H.P."/>
            <person name="Yang S.P."/>
            <person name="Yorke J.A."/>
            <person name="Yoshida K."/>
            <person name="Zdobnov E."/>
            <person name="Zhang P."/>
            <person name="Zhang Y."/>
            <person name="Zimin A.V."/>
            <person name="Baldwin J."/>
            <person name="Abdouelleil A."/>
            <person name="Abdulkadir J."/>
            <person name="Abebe A."/>
            <person name="Abera B."/>
            <person name="Abreu J."/>
            <person name="Acer S.C."/>
            <person name="Aftuck L."/>
            <person name="Alexander A."/>
            <person name="An P."/>
            <person name="Anderson E."/>
            <person name="Anderson S."/>
            <person name="Arachi H."/>
            <person name="Azer M."/>
            <person name="Bachantsang P."/>
            <person name="Barry A."/>
            <person name="Bayul T."/>
            <person name="Berlin A."/>
            <person name="Bessette D."/>
            <person name="Bloom T."/>
            <person name="Blye J."/>
            <person name="Boguslavskiy L."/>
            <person name="Bonnet C."/>
            <person name="Boukhgalter B."/>
            <person name="Bourzgui I."/>
            <person name="Brown A."/>
            <person name="Cahill P."/>
            <person name="Channer S."/>
            <person name="Cheshatsang Y."/>
            <person name="Chuda L."/>
            <person name="Citroen M."/>
            <person name="Collymore A."/>
            <person name="Cooke P."/>
            <person name="Costello M."/>
            <person name="D'Aco K."/>
            <person name="Daza R."/>
            <person name="De Haan G."/>
            <person name="DeGray S."/>
            <person name="DeMaso C."/>
            <person name="Dhargay N."/>
            <person name="Dooley K."/>
            <person name="Dooley E."/>
            <person name="Doricent M."/>
            <person name="Dorje P."/>
            <person name="Dorjee K."/>
            <person name="Dupes A."/>
            <person name="Elong R."/>
            <person name="Falk J."/>
            <person name="Farina A."/>
            <person name="Faro S."/>
            <person name="Ferguson D."/>
            <person name="Fisher S."/>
            <person name="Foley C.D."/>
            <person name="Franke A."/>
            <person name="Friedrich D."/>
            <person name="Gadbois L."/>
            <person name="Gearin G."/>
            <person name="Gearin C.R."/>
            <person name="Giannoukos G."/>
            <person name="Goode T."/>
            <person name="Graham J."/>
            <person name="Grandbois E."/>
            <person name="Grewal S."/>
            <person name="Gyaltsen K."/>
            <person name="Hafez N."/>
            <person name="Hagos B."/>
            <person name="Hall J."/>
            <person name="Henson C."/>
            <person name="Hollinger A."/>
            <person name="Honan T."/>
            <person name="Huard M.D."/>
            <person name="Hughes L."/>
            <person name="Hurhula B."/>
            <person name="Husby M.E."/>
            <person name="Kamat A."/>
            <person name="Kanga B."/>
            <person name="Kashin S."/>
            <person name="Khazanovich D."/>
            <person name="Kisner P."/>
            <person name="Lance K."/>
            <person name="Lara M."/>
            <person name="Lee W."/>
            <person name="Lennon N."/>
            <person name="Letendre F."/>
            <person name="LeVine R."/>
            <person name="Lipovsky A."/>
            <person name="Liu X."/>
            <person name="Liu J."/>
            <person name="Liu S."/>
            <person name="Lokyitsang T."/>
            <person name="Lokyitsang Y."/>
            <person name="Lubonja R."/>
            <person name="Lui A."/>
            <person name="MacDonald P."/>
            <person name="Magnisalis V."/>
            <person name="Maru K."/>
            <person name="Matthews C."/>
            <person name="McCusker W."/>
            <person name="McDonough S."/>
            <person name="Mehta T."/>
            <person name="Meldrim J."/>
            <person name="Meneus L."/>
            <person name="Mihai O."/>
            <person name="Mihalev A."/>
            <person name="Mihova T."/>
            <person name="Mittelman R."/>
            <person name="Mlenga V."/>
            <person name="Montmayeur A."/>
            <person name="Mulrain L."/>
            <person name="Navidi A."/>
            <person name="Naylor J."/>
            <person name="Negash T."/>
            <person name="Nguyen T."/>
            <person name="Nguyen N."/>
            <person name="Nicol R."/>
            <person name="Norbu C."/>
            <person name="Norbu N."/>
            <person name="Novod N."/>
            <person name="O'Neill B."/>
            <person name="Osman S."/>
            <person name="Markiewicz E."/>
            <person name="Oyono O.L."/>
            <person name="Patti C."/>
            <person name="Phunkhang P."/>
            <person name="Pierre F."/>
            <person name="Priest M."/>
            <person name="Raghuraman S."/>
            <person name="Rege F."/>
            <person name="Reyes R."/>
            <person name="Rise C."/>
            <person name="Rogov P."/>
            <person name="Ross K."/>
            <person name="Ryan E."/>
            <person name="Settipalli S."/>
            <person name="Shea T."/>
            <person name="Sherpa N."/>
            <person name="Shi L."/>
            <person name="Shih D."/>
            <person name="Sparrow T."/>
            <person name="Spaulding J."/>
            <person name="Stalker J."/>
            <person name="Stange-Thomann N."/>
            <person name="Stavropoulos S."/>
            <person name="Stone C."/>
            <person name="Strader C."/>
            <person name="Tesfaye S."/>
            <person name="Thomson T."/>
            <person name="Thoulutsang Y."/>
            <person name="Thoulutsang D."/>
            <person name="Topham K."/>
            <person name="Topping I."/>
            <person name="Tsamla T."/>
            <person name="Vassiliev H."/>
            <person name="Vo A."/>
            <person name="Wangchuk T."/>
            <person name="Wangdi T."/>
            <person name="Weiand M."/>
            <person name="Wilkinson J."/>
            <person name="Wilson A."/>
            <person name="Yadav S."/>
            <person name="Young G."/>
            <person name="Yu Q."/>
            <person name="Zembek L."/>
            <person name="Zhong D."/>
            <person name="Zimmer A."/>
            <person name="Zwirko Z."/>
            <person name="Jaffe D.B."/>
            <person name="Alvarez P."/>
            <person name="Brockman W."/>
            <person name="Butler J."/>
            <person name="Chin C."/>
            <person name="Gnerre S."/>
            <person name="Grabherr M."/>
            <person name="Kleber M."/>
            <person name="Mauceli E."/>
            <person name="MacCallum I."/>
        </authorList>
    </citation>
    <scope>NUCLEOTIDE SEQUENCE [LARGE SCALE GENOMIC DNA]</scope>
    <source>
        <strain evidence="17">Tai18E2 / Tucson 14021-0261.01</strain>
    </source>
</reference>
<dbReference type="HOGENOM" id="CLU_001570_5_2_1"/>
<sequence length="541" mass="63227">MCIFDSSLYKLACRVIAKISVQWFALEQELERSLLKMALLEICLALVVIGYLIYKWSTATFKTFEERNLYFEKPYPFVGNVGASALQRASFQKQLTEFYERTRQHKLVGFFNLRTPMITLNDPELIKKICVKDFDHFPNHQLFIISKERLINDMLSVMRDQRWKHMRNTLTPVFTAAKMRNMFTLMNESFAECLQHLDTSAKSLPGRKGFEVDMKVLCNKLSNDIIATTAFGLKVNSYDNPENEFYEIGQSLVFSRGLQFFKFMLSSLVPTIFSFLKLTIFDSAKVDYFVRLVVDAIRYREKHNITRPDMIQLLMEAKKESEDNWTDDEIVAQCFIFFFAAFENNSNLICTTTYELLHNPDIQERLYEEIIETKEALNGAPLHYDAVQKMTYMDMVISESLRKWTLAAATDRFCSKDYTLTDDDGTKLFDFKVGDRVNIPISGLHWDDRYFPEPRKFDPERFSDERKGDIVPYTYLPFGVGPRNCIGNRYALMQVKGMLYNLLLHYKIEASPKTTKDLWGSARGFNFTPRSGFWMHLVPRK</sequence>
<feature type="binding site" description="axial binding residue" evidence="14">
    <location>
        <position position="485"/>
    </location>
    <ligand>
        <name>heme</name>
        <dbReference type="ChEBI" id="CHEBI:30413"/>
    </ligand>
    <ligandPart>
        <name>Fe</name>
        <dbReference type="ChEBI" id="CHEBI:18248"/>
    </ligandPart>
</feature>
<proteinExistence type="inferred from homology"/>
<evidence type="ECO:0000256" key="12">
    <source>
        <dbReference type="ARBA" id="ARBA00023033"/>
    </source>
</evidence>
<protein>
    <recommendedName>
        <fullName evidence="18">Cytochrome P450 9b2</fullName>
    </recommendedName>
</protein>
<dbReference type="OrthoDB" id="2789670at2759"/>
<comment type="similarity">
    <text evidence="5 15">Belongs to the cytochrome P450 family.</text>
</comment>
<comment type="subcellular location">
    <subcellularLocation>
        <location evidence="4">Endoplasmic reticulum membrane</location>
        <topology evidence="4">Peripheral membrane protein</topology>
    </subcellularLocation>
    <subcellularLocation>
        <location evidence="3">Microsome membrane</location>
        <topology evidence="3">Peripheral membrane protein</topology>
    </subcellularLocation>
</comment>
<dbReference type="EMBL" id="CM000157">
    <property type="protein sequence ID" value="EDW89145.2"/>
    <property type="molecule type" value="Genomic_DNA"/>
</dbReference>
<evidence type="ECO:0000256" key="13">
    <source>
        <dbReference type="ARBA" id="ARBA00023136"/>
    </source>
</evidence>
<dbReference type="InterPro" id="IPR001128">
    <property type="entry name" value="Cyt_P450"/>
</dbReference>
<dbReference type="GO" id="GO:0005789">
    <property type="term" value="C:endoplasmic reticulum membrane"/>
    <property type="evidence" value="ECO:0007669"/>
    <property type="project" value="UniProtKB-SubCell"/>
</dbReference>
<dbReference type="Gene3D" id="1.10.630.10">
    <property type="entry name" value="Cytochrome P450"/>
    <property type="match status" value="1"/>
</dbReference>
<keyword evidence="8" id="KW-0256">Endoplasmic reticulum</keyword>
<evidence type="ECO:0000313" key="16">
    <source>
        <dbReference type="EMBL" id="EDW89145.2"/>
    </source>
</evidence>
<dbReference type="FunFam" id="1.10.630.10:FF:000042">
    <property type="entry name" value="Cytochrome P450"/>
    <property type="match status" value="1"/>
</dbReference>
<comment type="function">
    <text evidence="2">May be involved in the metabolism of insect hormones and in the breakdown of synthetic insecticides.</text>
</comment>
<dbReference type="GO" id="GO:0005506">
    <property type="term" value="F:iron ion binding"/>
    <property type="evidence" value="ECO:0007669"/>
    <property type="project" value="InterPro"/>
</dbReference>
<keyword evidence="13" id="KW-0472">Membrane</keyword>
<evidence type="ECO:0000256" key="5">
    <source>
        <dbReference type="ARBA" id="ARBA00010617"/>
    </source>
</evidence>
<dbReference type="AlphaFoldDB" id="B4P1E3"/>
<evidence type="ECO:0000256" key="8">
    <source>
        <dbReference type="ARBA" id="ARBA00022824"/>
    </source>
</evidence>
<dbReference type="SMR" id="B4P1E3"/>
<keyword evidence="12 15" id="KW-0503">Monooxygenase</keyword>
<evidence type="ECO:0000256" key="2">
    <source>
        <dbReference type="ARBA" id="ARBA00003690"/>
    </source>
</evidence>
<evidence type="ECO:0000256" key="6">
    <source>
        <dbReference type="ARBA" id="ARBA00022617"/>
    </source>
</evidence>
<keyword evidence="7 14" id="KW-0479">Metal-binding</keyword>